<dbReference type="AlphaFoldDB" id="A0A645HWE3"/>
<organism evidence="1">
    <name type="scientific">bioreactor metagenome</name>
    <dbReference type="NCBI Taxonomy" id="1076179"/>
    <lineage>
        <taxon>unclassified sequences</taxon>
        <taxon>metagenomes</taxon>
        <taxon>ecological metagenomes</taxon>
    </lineage>
</organism>
<evidence type="ECO:0000313" key="1">
    <source>
        <dbReference type="EMBL" id="MPN43317.1"/>
    </source>
</evidence>
<proteinExistence type="predicted"/>
<dbReference type="EMBL" id="VSSQ01101649">
    <property type="protein sequence ID" value="MPN43317.1"/>
    <property type="molecule type" value="Genomic_DNA"/>
</dbReference>
<gene>
    <name evidence="1" type="ORF">SDC9_190876</name>
</gene>
<comment type="caution">
    <text evidence="1">The sequence shown here is derived from an EMBL/GenBank/DDBJ whole genome shotgun (WGS) entry which is preliminary data.</text>
</comment>
<reference evidence="1" key="1">
    <citation type="submission" date="2019-08" db="EMBL/GenBank/DDBJ databases">
        <authorList>
            <person name="Kucharzyk K."/>
            <person name="Murdoch R.W."/>
            <person name="Higgins S."/>
            <person name="Loffler F."/>
        </authorList>
    </citation>
    <scope>NUCLEOTIDE SEQUENCE</scope>
</reference>
<accession>A0A645HWE3</accession>
<sequence>MDAISGVRFDDATGLRVAVFVVDVFRRKVVLDHFVFYNTHTRLGNGFFGQLNTFCIGSNRSSFEDLVHLFLGVGAELGLCRFDAGDHGVQFFYGRCALDDGIDLFGSALDFFDHSFSFFNKPQIS</sequence>
<name>A0A645HWE3_9ZZZZ</name>
<protein>
    <submittedName>
        <fullName evidence="1">Uncharacterized protein</fullName>
    </submittedName>
</protein>